<name>A0A9D3PV91_MEGAT</name>
<dbReference type="AlphaFoldDB" id="A0A9D3PV91"/>
<dbReference type="EMBL" id="JAFDVH010000010">
    <property type="protein sequence ID" value="KAG7469061.1"/>
    <property type="molecule type" value="Genomic_DNA"/>
</dbReference>
<proteinExistence type="predicted"/>
<dbReference type="Proteomes" id="UP001046870">
    <property type="component" value="Chromosome 10"/>
</dbReference>
<feature type="region of interest" description="Disordered" evidence="1">
    <location>
        <begin position="1"/>
        <end position="68"/>
    </location>
</feature>
<reference evidence="2" key="1">
    <citation type="submission" date="2021-01" db="EMBL/GenBank/DDBJ databases">
        <authorList>
            <person name="Zahm M."/>
            <person name="Roques C."/>
            <person name="Cabau C."/>
            <person name="Klopp C."/>
            <person name="Donnadieu C."/>
            <person name="Jouanno E."/>
            <person name="Lampietro C."/>
            <person name="Louis A."/>
            <person name="Herpin A."/>
            <person name="Echchiki A."/>
            <person name="Berthelot C."/>
            <person name="Parey E."/>
            <person name="Roest-Crollius H."/>
            <person name="Braasch I."/>
            <person name="Postlethwait J."/>
            <person name="Bobe J."/>
            <person name="Montfort J."/>
            <person name="Bouchez O."/>
            <person name="Begum T."/>
            <person name="Mejri S."/>
            <person name="Adams A."/>
            <person name="Chen W.-J."/>
            <person name="Guiguen Y."/>
        </authorList>
    </citation>
    <scope>NUCLEOTIDE SEQUENCE</scope>
    <source>
        <strain evidence="2">YG-15Mar2019-1</strain>
        <tissue evidence="2">Brain</tissue>
    </source>
</reference>
<comment type="caution">
    <text evidence="2">The sequence shown here is derived from an EMBL/GenBank/DDBJ whole genome shotgun (WGS) entry which is preliminary data.</text>
</comment>
<sequence length="68" mass="8126">MKRRSNEPVHTWNKNRETRGERSETELGVEKKKETRPSVKRQWDPEASWCRPPPHRPRAPRQPSKANI</sequence>
<evidence type="ECO:0000256" key="1">
    <source>
        <dbReference type="SAM" id="MobiDB-lite"/>
    </source>
</evidence>
<organism evidence="2 3">
    <name type="scientific">Megalops atlanticus</name>
    <name type="common">Tarpon</name>
    <name type="synonym">Clupea gigantea</name>
    <dbReference type="NCBI Taxonomy" id="7932"/>
    <lineage>
        <taxon>Eukaryota</taxon>
        <taxon>Metazoa</taxon>
        <taxon>Chordata</taxon>
        <taxon>Craniata</taxon>
        <taxon>Vertebrata</taxon>
        <taxon>Euteleostomi</taxon>
        <taxon>Actinopterygii</taxon>
        <taxon>Neopterygii</taxon>
        <taxon>Teleostei</taxon>
        <taxon>Elopiformes</taxon>
        <taxon>Megalopidae</taxon>
        <taxon>Megalops</taxon>
    </lineage>
</organism>
<evidence type="ECO:0000313" key="2">
    <source>
        <dbReference type="EMBL" id="KAG7469061.1"/>
    </source>
</evidence>
<accession>A0A9D3PV91</accession>
<protein>
    <submittedName>
        <fullName evidence="2">Uncharacterized protein</fullName>
    </submittedName>
</protein>
<gene>
    <name evidence="2" type="ORF">MATL_G00124800</name>
</gene>
<feature type="compositionally biased region" description="Basic and acidic residues" evidence="1">
    <location>
        <begin position="14"/>
        <end position="44"/>
    </location>
</feature>
<evidence type="ECO:0000313" key="3">
    <source>
        <dbReference type="Proteomes" id="UP001046870"/>
    </source>
</evidence>
<keyword evidence="3" id="KW-1185">Reference proteome</keyword>